<dbReference type="GO" id="GO:0006417">
    <property type="term" value="P:regulation of translation"/>
    <property type="evidence" value="ECO:0007669"/>
    <property type="project" value="TreeGrafter"/>
</dbReference>
<dbReference type="RefSeq" id="XP_031025644.1">
    <property type="nucleotide sequence ID" value="XM_031168303.1"/>
</dbReference>
<evidence type="ECO:0000256" key="4">
    <source>
        <dbReference type="SAM" id="MobiDB-lite"/>
    </source>
</evidence>
<dbReference type="GO" id="GO:0003729">
    <property type="term" value="F:mRNA binding"/>
    <property type="evidence" value="ECO:0007669"/>
    <property type="project" value="TreeGrafter"/>
</dbReference>
<evidence type="ECO:0000313" key="6">
    <source>
        <dbReference type="EMBL" id="TPX35059.1"/>
    </source>
</evidence>
<keyword evidence="7" id="KW-1185">Reference proteome</keyword>
<dbReference type="Gene3D" id="1.25.10.10">
    <property type="entry name" value="Leucine-rich Repeat Variant"/>
    <property type="match status" value="2"/>
</dbReference>
<evidence type="ECO:0000256" key="3">
    <source>
        <dbReference type="PROSITE-ProRule" id="PRU00317"/>
    </source>
</evidence>
<keyword evidence="1" id="KW-0677">Repeat</keyword>
<name>A0A507C7E7_9FUNG</name>
<accession>A0A507C7E7</accession>
<keyword evidence="2" id="KW-0694">RNA-binding</keyword>
<dbReference type="InterPro" id="IPR001313">
    <property type="entry name" value="Pumilio_RNA-bd_rpt"/>
</dbReference>
<feature type="compositionally biased region" description="Basic and acidic residues" evidence="4">
    <location>
        <begin position="725"/>
        <end position="735"/>
    </location>
</feature>
<dbReference type="AlphaFoldDB" id="A0A507C7E7"/>
<gene>
    <name evidence="6" type="ORF">SmJEL517_g02375</name>
</gene>
<evidence type="ECO:0000256" key="2">
    <source>
        <dbReference type="ARBA" id="ARBA00022884"/>
    </source>
</evidence>
<proteinExistence type="predicted"/>
<dbReference type="PANTHER" id="PTHR13389:SF0">
    <property type="entry name" value="PUMILIO HOMOLOG 3"/>
    <property type="match status" value="1"/>
</dbReference>
<feature type="region of interest" description="Disordered" evidence="4">
    <location>
        <begin position="719"/>
        <end position="755"/>
    </location>
</feature>
<feature type="compositionally biased region" description="Basic residues" evidence="4">
    <location>
        <begin position="17"/>
        <end position="31"/>
    </location>
</feature>
<dbReference type="STRING" id="1806994.A0A507C7E7"/>
<dbReference type="SUPFAM" id="SSF48371">
    <property type="entry name" value="ARM repeat"/>
    <property type="match status" value="1"/>
</dbReference>
<dbReference type="PROSITE" id="PS50303">
    <property type="entry name" value="PUM_HD"/>
    <property type="match status" value="1"/>
</dbReference>
<evidence type="ECO:0000313" key="7">
    <source>
        <dbReference type="Proteomes" id="UP000319731"/>
    </source>
</evidence>
<dbReference type="GO" id="GO:0005730">
    <property type="term" value="C:nucleolus"/>
    <property type="evidence" value="ECO:0007669"/>
    <property type="project" value="TreeGrafter"/>
</dbReference>
<feature type="compositionally biased region" description="Basic and acidic residues" evidence="4">
    <location>
        <begin position="122"/>
        <end position="154"/>
    </location>
</feature>
<feature type="compositionally biased region" description="Acidic residues" evidence="4">
    <location>
        <begin position="64"/>
        <end position="77"/>
    </location>
</feature>
<dbReference type="OrthoDB" id="497380at2759"/>
<evidence type="ECO:0000259" key="5">
    <source>
        <dbReference type="PROSITE" id="PS50303"/>
    </source>
</evidence>
<dbReference type="InterPro" id="IPR040059">
    <property type="entry name" value="PUM3"/>
</dbReference>
<dbReference type="GeneID" id="42003600"/>
<organism evidence="6 7">
    <name type="scientific">Synchytrium microbalum</name>
    <dbReference type="NCBI Taxonomy" id="1806994"/>
    <lineage>
        <taxon>Eukaryota</taxon>
        <taxon>Fungi</taxon>
        <taxon>Fungi incertae sedis</taxon>
        <taxon>Chytridiomycota</taxon>
        <taxon>Chytridiomycota incertae sedis</taxon>
        <taxon>Chytridiomycetes</taxon>
        <taxon>Synchytriales</taxon>
        <taxon>Synchytriaceae</taxon>
        <taxon>Synchytrium</taxon>
    </lineage>
</organism>
<dbReference type="Proteomes" id="UP000319731">
    <property type="component" value="Unassembled WGS sequence"/>
</dbReference>
<dbReference type="PANTHER" id="PTHR13389">
    <property type="entry name" value="PUMILIO HOMOLOG 3"/>
    <property type="match status" value="1"/>
</dbReference>
<dbReference type="SMART" id="SM00025">
    <property type="entry name" value="Pumilio"/>
    <property type="match status" value="5"/>
</dbReference>
<dbReference type="InterPro" id="IPR012959">
    <property type="entry name" value="CPL_dom"/>
</dbReference>
<dbReference type="EMBL" id="QEAO01000010">
    <property type="protein sequence ID" value="TPX35059.1"/>
    <property type="molecule type" value="Genomic_DNA"/>
</dbReference>
<comment type="caution">
    <text evidence="6">The sequence shown here is derived from an EMBL/GenBank/DDBJ whole genome shotgun (WGS) entry which is preliminary data.</text>
</comment>
<dbReference type="PROSITE" id="PS50302">
    <property type="entry name" value="PUM"/>
    <property type="match status" value="1"/>
</dbReference>
<feature type="region of interest" description="Disordered" evidence="4">
    <location>
        <begin position="1"/>
        <end position="158"/>
    </location>
</feature>
<dbReference type="InterPro" id="IPR011989">
    <property type="entry name" value="ARM-like"/>
</dbReference>
<dbReference type="InterPro" id="IPR033133">
    <property type="entry name" value="PUM-HD"/>
</dbReference>
<sequence length="769" mass="84569">MAKLDMRKPSKAGKSAKPLKRSLAHTTKKAARPPPPAKSTSKKQKTIFKDQEQDDHVEELAVLEQDDEMMDDTDDVGVVDASGELSEDEDADAMQQDDDDDEDVEPEEGDEAVDGAEADPENPAKKPRTAEEIAKSRKEQKRLLEERRGQKPHADMITSAKKLWEKLRHKETKSDGRAQVMKELMELVSGHIQELIFKHDASRIIQSMLKFGNSAQRDSIAAELKGSFVELSKKQYSRFLVSKVLNYCPKFRDAVMKEFHGKIRKLMRQKSASLVIEEAYTQYANAQQRAQLIEEFYGPQYALFKGTGGSSLAALLESSEAKKPYVLKHLREALDGIIDKGSADIGPHSIVHRVLLEYLTHAKTSDVVAMIEPLKDQIIRILHTREGARVSQILYSHAGAKDRKHIIKTMKSYVVKAAKEQYGFTVLITILESTDDTVLSGKAIIGELTADVNVLKTLLLDQYASRVVLHALCGRHKRYLSAAVVFDLASLDATRATTCRKDDAQKHTELLNVWSTPLKEVINRHFELLVKEKTSSHIVAEVMKQYASHDDAAELLDNFTNSLSAPIETLEEVADLPVLKQPKKPFHAIKALSAEAAKAASAANAIPVTVASTEHVLINRTSNTMIKELITSGRRPPTDLPPPGPDNKVAEVISDTIANAIQPAIASWLEYCAKDPRRTSGTAFVLVALVECGTEHARKVVLAGVKAYGEKKLEAAATAAAGSKSDGDAGKAEKNSKRKRDVPDVAVTAAPGGGSGLQVLLGRYQELKK</sequence>
<dbReference type="Pfam" id="PF08144">
    <property type="entry name" value="CPL"/>
    <property type="match status" value="1"/>
</dbReference>
<evidence type="ECO:0000256" key="1">
    <source>
        <dbReference type="ARBA" id="ARBA00022737"/>
    </source>
</evidence>
<feature type="domain" description="PUM-HD" evidence="5">
    <location>
        <begin position="165"/>
        <end position="546"/>
    </location>
</feature>
<feature type="repeat" description="Pumilio" evidence="3">
    <location>
        <begin position="186"/>
        <end position="222"/>
    </location>
</feature>
<dbReference type="InterPro" id="IPR016024">
    <property type="entry name" value="ARM-type_fold"/>
</dbReference>
<protein>
    <recommendedName>
        <fullName evidence="5">PUM-HD domain-containing protein</fullName>
    </recommendedName>
</protein>
<feature type="compositionally biased region" description="Acidic residues" evidence="4">
    <location>
        <begin position="85"/>
        <end position="120"/>
    </location>
</feature>
<reference evidence="6 7" key="1">
    <citation type="journal article" date="2019" name="Sci. Rep.">
        <title>Comparative genomics of chytrid fungi reveal insights into the obligate biotrophic and pathogenic lifestyle of Synchytrium endobioticum.</title>
        <authorList>
            <person name="van de Vossenberg B.T.L.H."/>
            <person name="Warris S."/>
            <person name="Nguyen H.D.T."/>
            <person name="van Gent-Pelzer M.P.E."/>
            <person name="Joly D.L."/>
            <person name="van de Geest H.C."/>
            <person name="Bonants P.J.M."/>
            <person name="Smith D.S."/>
            <person name="Levesque C.A."/>
            <person name="van der Lee T.A.J."/>
        </authorList>
    </citation>
    <scope>NUCLEOTIDE SEQUENCE [LARGE SCALE GENOMIC DNA]</scope>
    <source>
        <strain evidence="6 7">JEL517</strain>
    </source>
</reference>